<dbReference type="EC" id="1.11.1.25" evidence="3"/>
<evidence type="ECO:0000256" key="8">
    <source>
        <dbReference type="PIRSR" id="PIRSR637944-1"/>
    </source>
</evidence>
<evidence type="ECO:0000256" key="4">
    <source>
        <dbReference type="ARBA" id="ARBA00022559"/>
    </source>
</evidence>
<dbReference type="Proteomes" id="UP000734854">
    <property type="component" value="Unassembled WGS sequence"/>
</dbReference>
<evidence type="ECO:0000256" key="3">
    <source>
        <dbReference type="ARBA" id="ARBA00013016"/>
    </source>
</evidence>
<evidence type="ECO:0000313" key="11">
    <source>
        <dbReference type="Proteomes" id="UP000734854"/>
    </source>
</evidence>
<organism evidence="10 11">
    <name type="scientific">Zingiber officinale</name>
    <name type="common">Ginger</name>
    <name type="synonym">Amomum zingiber</name>
    <dbReference type="NCBI Taxonomy" id="94328"/>
    <lineage>
        <taxon>Eukaryota</taxon>
        <taxon>Viridiplantae</taxon>
        <taxon>Streptophyta</taxon>
        <taxon>Embryophyta</taxon>
        <taxon>Tracheophyta</taxon>
        <taxon>Spermatophyta</taxon>
        <taxon>Magnoliopsida</taxon>
        <taxon>Liliopsida</taxon>
        <taxon>Zingiberales</taxon>
        <taxon>Zingiberaceae</taxon>
        <taxon>Zingiber</taxon>
    </lineage>
</organism>
<evidence type="ECO:0000259" key="9">
    <source>
        <dbReference type="Pfam" id="PF08534"/>
    </source>
</evidence>
<feature type="active site" description="Cysteine sulfenic acid (-SOH) intermediate" evidence="8">
    <location>
        <position position="2"/>
    </location>
</feature>
<comment type="catalytic activity">
    <reaction evidence="1">
        <text>[glutaredoxin]-dithiol + a hydroperoxide = [glutaredoxin]-disulfide + an alcohol + H2O</text>
        <dbReference type="Rhea" id="RHEA:62624"/>
        <dbReference type="Rhea" id="RHEA-COMP:10729"/>
        <dbReference type="Rhea" id="RHEA-COMP:10730"/>
        <dbReference type="ChEBI" id="CHEBI:15377"/>
        <dbReference type="ChEBI" id="CHEBI:29950"/>
        <dbReference type="ChEBI" id="CHEBI:30879"/>
        <dbReference type="ChEBI" id="CHEBI:35924"/>
        <dbReference type="ChEBI" id="CHEBI:50058"/>
        <dbReference type="EC" id="1.11.1.25"/>
    </reaction>
</comment>
<reference evidence="10 11" key="1">
    <citation type="submission" date="2020-08" db="EMBL/GenBank/DDBJ databases">
        <title>Plant Genome Project.</title>
        <authorList>
            <person name="Zhang R.-G."/>
        </authorList>
    </citation>
    <scope>NUCLEOTIDE SEQUENCE [LARGE SCALE GENOMIC DNA]</scope>
    <source>
        <tissue evidence="10">Rhizome</tissue>
    </source>
</reference>
<comment type="caution">
    <text evidence="10">The sequence shown here is derived from an EMBL/GenBank/DDBJ whole genome shotgun (WGS) entry which is preliminary data.</text>
</comment>
<dbReference type="InterPro" id="IPR037944">
    <property type="entry name" value="PRX5-like"/>
</dbReference>
<dbReference type="GO" id="GO:0045454">
    <property type="term" value="P:cell redox homeostasis"/>
    <property type="evidence" value="ECO:0007669"/>
    <property type="project" value="TreeGrafter"/>
</dbReference>
<evidence type="ECO:0000256" key="6">
    <source>
        <dbReference type="ARBA" id="ARBA00023002"/>
    </source>
</evidence>
<dbReference type="AlphaFoldDB" id="A0A8J5FGL8"/>
<dbReference type="Gene3D" id="3.40.30.10">
    <property type="entry name" value="Glutaredoxin"/>
    <property type="match status" value="1"/>
</dbReference>
<dbReference type="GO" id="GO:0008379">
    <property type="term" value="F:thioredoxin peroxidase activity"/>
    <property type="evidence" value="ECO:0007669"/>
    <property type="project" value="InterPro"/>
</dbReference>
<keyword evidence="11" id="KW-1185">Reference proteome</keyword>
<evidence type="ECO:0000256" key="5">
    <source>
        <dbReference type="ARBA" id="ARBA00022862"/>
    </source>
</evidence>
<proteinExistence type="inferred from homology"/>
<accession>A0A8J5FGL8</accession>
<sequence length="146" mass="16285">MCSQNHLPGFVEKDGELHAKGVDTIACVSVNDASVMHAWKKDLNIRDEVLLLSDRNREFTLALGVELDLSDKPMGLGVQSQRYALLAEDGVVKIIYLGKSVEPTIYDLLGDQEVEICLLKNGKPSWTKKKFLCSKVRLLRLKTGSR</sequence>
<evidence type="ECO:0000256" key="1">
    <source>
        <dbReference type="ARBA" id="ARBA00001711"/>
    </source>
</evidence>
<feature type="domain" description="Redoxin" evidence="9">
    <location>
        <begin position="1"/>
        <end position="103"/>
    </location>
</feature>
<keyword evidence="4" id="KW-0575">Peroxidase</keyword>
<evidence type="ECO:0000256" key="7">
    <source>
        <dbReference type="ARBA" id="ARBA00031688"/>
    </source>
</evidence>
<dbReference type="PANTHER" id="PTHR10430:SF16">
    <property type="entry name" value="PEROXIREDOXIN-5, MITOCHONDRIAL"/>
    <property type="match status" value="1"/>
</dbReference>
<dbReference type="GO" id="GO:0005737">
    <property type="term" value="C:cytoplasm"/>
    <property type="evidence" value="ECO:0007669"/>
    <property type="project" value="TreeGrafter"/>
</dbReference>
<dbReference type="SUPFAM" id="SSF52833">
    <property type="entry name" value="Thioredoxin-like"/>
    <property type="match status" value="1"/>
</dbReference>
<keyword evidence="5" id="KW-0049">Antioxidant</keyword>
<gene>
    <name evidence="10" type="ORF">ZIOFF_050300</name>
</gene>
<comment type="similarity">
    <text evidence="2">Belongs to the peroxiredoxin family. Prx5 subfamily.</text>
</comment>
<dbReference type="EMBL" id="JACMSC010000014">
    <property type="protein sequence ID" value="KAG6489042.1"/>
    <property type="molecule type" value="Genomic_DNA"/>
</dbReference>
<keyword evidence="6" id="KW-0560">Oxidoreductase</keyword>
<name>A0A8J5FGL8_ZINOF</name>
<dbReference type="Pfam" id="PF08534">
    <property type="entry name" value="Redoxin"/>
    <property type="match status" value="1"/>
</dbReference>
<dbReference type="InterPro" id="IPR036249">
    <property type="entry name" value="Thioredoxin-like_sf"/>
</dbReference>
<dbReference type="PANTHER" id="PTHR10430">
    <property type="entry name" value="PEROXIREDOXIN"/>
    <property type="match status" value="1"/>
</dbReference>
<dbReference type="GO" id="GO:0034599">
    <property type="term" value="P:cellular response to oxidative stress"/>
    <property type="evidence" value="ECO:0007669"/>
    <property type="project" value="InterPro"/>
</dbReference>
<protein>
    <recommendedName>
        <fullName evidence="3">glutaredoxin-dependent peroxiredoxin</fullName>
        <ecNumber evidence="3">1.11.1.25</ecNumber>
    </recommendedName>
    <alternativeName>
        <fullName evidence="7">Glutaredoxin-dependent peroxiredoxin</fullName>
    </alternativeName>
</protein>
<dbReference type="GO" id="GO:0042744">
    <property type="term" value="P:hydrogen peroxide catabolic process"/>
    <property type="evidence" value="ECO:0007669"/>
    <property type="project" value="TreeGrafter"/>
</dbReference>
<evidence type="ECO:0000256" key="2">
    <source>
        <dbReference type="ARBA" id="ARBA00010505"/>
    </source>
</evidence>
<evidence type="ECO:0000313" key="10">
    <source>
        <dbReference type="EMBL" id="KAG6489042.1"/>
    </source>
</evidence>
<dbReference type="InterPro" id="IPR013740">
    <property type="entry name" value="Redoxin"/>
</dbReference>